<comment type="cofactor">
    <cofactor evidence="1 10">
        <name>FAD</name>
        <dbReference type="ChEBI" id="CHEBI:57692"/>
    </cofactor>
</comment>
<comment type="catalytic activity">
    <reaction evidence="6">
        <text>3-(methylsulfanyl)propanoyl-CoA + oxidized [electron-transfer flavoprotein] + H(+) = 3-(methylsulfanyl)acryloyl-CoA + reduced [electron-transfer flavoprotein]</text>
        <dbReference type="Rhea" id="RHEA:52612"/>
        <dbReference type="Rhea" id="RHEA-COMP:10685"/>
        <dbReference type="Rhea" id="RHEA-COMP:10686"/>
        <dbReference type="ChEBI" id="CHEBI:15378"/>
        <dbReference type="ChEBI" id="CHEBI:57692"/>
        <dbReference type="ChEBI" id="CHEBI:58307"/>
        <dbReference type="ChEBI" id="CHEBI:82815"/>
        <dbReference type="ChEBI" id="CHEBI:84994"/>
        <dbReference type="EC" id="1.3.99.41"/>
    </reaction>
    <physiologicalReaction direction="left-to-right" evidence="6">
        <dbReference type="Rhea" id="RHEA:52613"/>
    </physiologicalReaction>
</comment>
<dbReference type="Gene3D" id="2.40.110.10">
    <property type="entry name" value="Butyryl-CoA Dehydrogenase, subunit A, domain 2"/>
    <property type="match status" value="1"/>
</dbReference>
<dbReference type="PANTHER" id="PTHR42803">
    <property type="entry name" value="ACYL-COA DEHYDROGENASE"/>
    <property type="match status" value="1"/>
</dbReference>
<evidence type="ECO:0000259" key="14">
    <source>
        <dbReference type="Pfam" id="PF12806"/>
    </source>
</evidence>
<dbReference type="Pfam" id="PF00441">
    <property type="entry name" value="Acyl-CoA_dh_1"/>
    <property type="match status" value="1"/>
</dbReference>
<comment type="function">
    <text evidence="7">Involved in the assimilation of dimethylsulphoniopropionate (DMSP), an important compound in the fixation of carbon in marine phytoplankton, by mediating the conversion of 3-(methylthio)propanoyl-CoA (MMPA-CoA) to 3-(methylthio)acryloyl-CoA (MTA-CoA).</text>
</comment>
<comment type="similarity">
    <text evidence="2 10">Belongs to the acyl-CoA dehydrogenase family.</text>
</comment>
<keyword evidence="3 10" id="KW-0285">Flavoprotein</keyword>
<dbReference type="InterPro" id="IPR025878">
    <property type="entry name" value="Acyl-CoA_dh-like_C_dom"/>
</dbReference>
<dbReference type="PANTHER" id="PTHR42803:SF1">
    <property type="entry name" value="BROAD-SPECIFICITY LINEAR ACYL-COA DEHYDROGENASE FADE5"/>
    <property type="match status" value="1"/>
</dbReference>
<dbReference type="GO" id="GO:0050660">
    <property type="term" value="F:flavin adenine dinucleotide binding"/>
    <property type="evidence" value="ECO:0007669"/>
    <property type="project" value="InterPro"/>
</dbReference>
<dbReference type="InterPro" id="IPR036250">
    <property type="entry name" value="AcylCo_DH-like_C"/>
</dbReference>
<keyword evidence="16" id="KW-1185">Reference proteome</keyword>
<evidence type="ECO:0000256" key="4">
    <source>
        <dbReference type="ARBA" id="ARBA00022827"/>
    </source>
</evidence>
<dbReference type="Gene3D" id="1.20.140.10">
    <property type="entry name" value="Butyryl-CoA Dehydrogenase, subunit A, domain 3"/>
    <property type="match status" value="1"/>
</dbReference>
<dbReference type="InterPro" id="IPR052166">
    <property type="entry name" value="Diverse_Acyl-CoA_DH"/>
</dbReference>
<dbReference type="Pfam" id="PF02770">
    <property type="entry name" value="Acyl-CoA_dh_M"/>
    <property type="match status" value="1"/>
</dbReference>
<evidence type="ECO:0000256" key="1">
    <source>
        <dbReference type="ARBA" id="ARBA00001974"/>
    </source>
</evidence>
<keyword evidence="4 10" id="KW-0274">FAD</keyword>
<organism evidence="15 16">
    <name type="scientific">Thauera humireducens</name>
    <dbReference type="NCBI Taxonomy" id="1134435"/>
    <lineage>
        <taxon>Bacteria</taxon>
        <taxon>Pseudomonadati</taxon>
        <taxon>Pseudomonadota</taxon>
        <taxon>Betaproteobacteria</taxon>
        <taxon>Rhodocyclales</taxon>
        <taxon>Zoogloeaceae</taxon>
        <taxon>Thauera</taxon>
    </lineage>
</organism>
<dbReference type="EMBL" id="CP014646">
    <property type="protein sequence ID" value="AMO39001.1"/>
    <property type="molecule type" value="Genomic_DNA"/>
</dbReference>
<dbReference type="InterPro" id="IPR009100">
    <property type="entry name" value="AcylCoA_DH/oxidase_NM_dom_sf"/>
</dbReference>
<feature type="domain" description="Acyl-CoA oxidase/dehydrogenase middle" evidence="12">
    <location>
        <begin position="162"/>
        <end position="269"/>
    </location>
</feature>
<dbReference type="Pfam" id="PF12806">
    <property type="entry name" value="Acyl-CoA_dh_C"/>
    <property type="match status" value="1"/>
</dbReference>
<dbReference type="GO" id="GO:0016627">
    <property type="term" value="F:oxidoreductase activity, acting on the CH-CH group of donors"/>
    <property type="evidence" value="ECO:0007669"/>
    <property type="project" value="InterPro"/>
</dbReference>
<dbReference type="RefSeq" id="WP_048710632.1">
    <property type="nucleotide sequence ID" value="NZ_CP014646.1"/>
</dbReference>
<dbReference type="SUPFAM" id="SSF47203">
    <property type="entry name" value="Acyl-CoA dehydrogenase C-terminal domain-like"/>
    <property type="match status" value="1"/>
</dbReference>
<accession>A0A127KAR0</accession>
<dbReference type="Pfam" id="PF02771">
    <property type="entry name" value="Acyl-CoA_dh_N"/>
    <property type="match status" value="1"/>
</dbReference>
<sequence>MSNYSAPIRDMQFVMRELAGLDEVAQLPGNEEVSPDLVDAILEEADKFASGVLAPLNWTGDQEGAKWNDGAVATAPGWKEAYTQFAESGWTALAGDPNYGGQGLPKLLSTAVMEMWKSANMAFSLCPMLTTGAIEALLLRGTDEQKAMYLPKMISGEWTGTMNLTEPQAGSDLAAVRTKAEPQGDGTYKIFGQKIFITYGDHDMTDNIIHLVLARLPDAPEGVKGISLFVVPKFMVNANGSLGARNDVHCVSIEHKLGIHASPTCVLAFGDKGGAIGTLVGEPNRGLEYMFIMMNEARFAVGMEGLALSERAYQHALQYAKDRVQGTDAGVRGGPKVNILHHADVRRLLMNMKSKTEAMRALAYVVGAAFDKAHNHPDEAVRAQNQAFVDLMIPVVKGWCTENSIDVTSDGVQVHGGMGFIEETGAAQHFRDSRITTIYEGTTAIQANDLIGRKIARENGVTIAGVIKTMRAVEAELAAAGDAALGAIAKSLGAGVSALEEAVAYILATYSQDIKAASVGSVPFLKLLGIVAGGWQMGRAALVAKRKLEAGEGEASFYKTKIVTARFYADHVLAQASGLAYTIVNGAAGALELSEEQF</sequence>
<protein>
    <recommendedName>
        <fullName evidence="9">3-methylmercaptopropionyl-CoA dehydrogenase</fullName>
        <ecNumber evidence="8">1.3.99.41</ecNumber>
    </recommendedName>
</protein>
<feature type="domain" description="Acyl-CoA dehydrogenase/oxidase N-terminal" evidence="13">
    <location>
        <begin position="40"/>
        <end position="157"/>
    </location>
</feature>
<dbReference type="KEGG" id="thu:AC731_004610"/>
<evidence type="ECO:0000259" key="11">
    <source>
        <dbReference type="Pfam" id="PF00441"/>
    </source>
</evidence>
<evidence type="ECO:0000256" key="8">
    <source>
        <dbReference type="ARBA" id="ARBA00066694"/>
    </source>
</evidence>
<feature type="domain" description="Acetyl-CoA dehydrogenase-like C-terminal" evidence="14">
    <location>
        <begin position="473"/>
        <end position="593"/>
    </location>
</feature>
<evidence type="ECO:0000256" key="9">
    <source>
        <dbReference type="ARBA" id="ARBA00069043"/>
    </source>
</evidence>
<dbReference type="Gene3D" id="1.10.540.10">
    <property type="entry name" value="Acyl-CoA dehydrogenase/oxidase, N-terminal domain"/>
    <property type="match status" value="1"/>
</dbReference>
<keyword evidence="5 10" id="KW-0560">Oxidoreductase</keyword>
<dbReference type="Proteomes" id="UP000036902">
    <property type="component" value="Chromosome"/>
</dbReference>
<reference evidence="16" key="1">
    <citation type="submission" date="2016-03" db="EMBL/GenBank/DDBJ databases">
        <authorList>
            <person name="Ma C."/>
            <person name="Zhou S."/>
            <person name="Yang G."/>
        </authorList>
    </citation>
    <scope>NUCLEOTIDE SEQUENCE [LARGE SCALE GENOMIC DNA]</scope>
    <source>
        <strain evidence="16">SgZ-1</strain>
    </source>
</reference>
<dbReference type="AlphaFoldDB" id="A0A127KAR0"/>
<dbReference type="InterPro" id="IPR046373">
    <property type="entry name" value="Acyl-CoA_Oxase/DH_mid-dom_sf"/>
</dbReference>
<dbReference type="InterPro" id="IPR006091">
    <property type="entry name" value="Acyl-CoA_Oxase/DH_mid-dom"/>
</dbReference>
<evidence type="ECO:0000256" key="10">
    <source>
        <dbReference type="RuleBase" id="RU362125"/>
    </source>
</evidence>
<evidence type="ECO:0000313" key="15">
    <source>
        <dbReference type="EMBL" id="AMO39001.1"/>
    </source>
</evidence>
<dbReference type="InterPro" id="IPR013786">
    <property type="entry name" value="AcylCoA_DH/ox_N"/>
</dbReference>
<dbReference type="InterPro" id="IPR037069">
    <property type="entry name" value="AcylCoA_DH/ox_N_sf"/>
</dbReference>
<proteinExistence type="inferred from homology"/>
<evidence type="ECO:0000313" key="16">
    <source>
        <dbReference type="Proteomes" id="UP000036902"/>
    </source>
</evidence>
<dbReference type="STRING" id="1134435.AC731_004610"/>
<dbReference type="SUPFAM" id="SSF56645">
    <property type="entry name" value="Acyl-CoA dehydrogenase NM domain-like"/>
    <property type="match status" value="1"/>
</dbReference>
<name>A0A127KAR0_9RHOO</name>
<dbReference type="InterPro" id="IPR009075">
    <property type="entry name" value="AcylCo_DH/oxidase_C"/>
</dbReference>
<evidence type="ECO:0000259" key="12">
    <source>
        <dbReference type="Pfam" id="PF02770"/>
    </source>
</evidence>
<evidence type="ECO:0000256" key="6">
    <source>
        <dbReference type="ARBA" id="ARBA00051388"/>
    </source>
</evidence>
<feature type="domain" description="Acyl-CoA dehydrogenase/oxidase C-terminal" evidence="11">
    <location>
        <begin position="284"/>
        <end position="450"/>
    </location>
</feature>
<dbReference type="EC" id="1.3.99.41" evidence="8"/>
<gene>
    <name evidence="15" type="ORF">AC731_004610</name>
</gene>
<evidence type="ECO:0000256" key="2">
    <source>
        <dbReference type="ARBA" id="ARBA00009347"/>
    </source>
</evidence>
<evidence type="ECO:0000256" key="7">
    <source>
        <dbReference type="ARBA" id="ARBA00058683"/>
    </source>
</evidence>
<evidence type="ECO:0000256" key="3">
    <source>
        <dbReference type="ARBA" id="ARBA00022630"/>
    </source>
</evidence>
<evidence type="ECO:0000256" key="5">
    <source>
        <dbReference type="ARBA" id="ARBA00023002"/>
    </source>
</evidence>
<evidence type="ECO:0000259" key="13">
    <source>
        <dbReference type="Pfam" id="PF02771"/>
    </source>
</evidence>
<dbReference type="FunFam" id="2.40.110.10:FF:000031">
    <property type="entry name" value="Acyl-CoA dehydrogenase, putative"/>
    <property type="match status" value="1"/>
</dbReference>